<organism evidence="1 2">
    <name type="scientific">Romanomermis culicivorax</name>
    <name type="common">Nematode worm</name>
    <dbReference type="NCBI Taxonomy" id="13658"/>
    <lineage>
        <taxon>Eukaryota</taxon>
        <taxon>Metazoa</taxon>
        <taxon>Ecdysozoa</taxon>
        <taxon>Nematoda</taxon>
        <taxon>Enoplea</taxon>
        <taxon>Dorylaimia</taxon>
        <taxon>Mermithida</taxon>
        <taxon>Mermithoidea</taxon>
        <taxon>Mermithidae</taxon>
        <taxon>Romanomermis</taxon>
    </lineage>
</organism>
<accession>A0A915L1N0</accession>
<dbReference type="Proteomes" id="UP000887565">
    <property type="component" value="Unplaced"/>
</dbReference>
<name>A0A915L1N0_ROMCU</name>
<evidence type="ECO:0000313" key="2">
    <source>
        <dbReference type="WBParaSite" id="nRc.2.0.1.t44973-RA"/>
    </source>
</evidence>
<reference evidence="2" key="1">
    <citation type="submission" date="2022-11" db="UniProtKB">
        <authorList>
            <consortium name="WormBaseParasite"/>
        </authorList>
    </citation>
    <scope>IDENTIFICATION</scope>
</reference>
<dbReference type="AlphaFoldDB" id="A0A915L1N0"/>
<dbReference type="WBParaSite" id="nRc.2.0.1.t44973-RA">
    <property type="protein sequence ID" value="nRc.2.0.1.t44973-RA"/>
    <property type="gene ID" value="nRc.2.0.1.g44973"/>
</dbReference>
<sequence length="226" mass="26128">MQSQHGAFASYGNYSTQRLMSELWLQIEPFVHDWFKEWAPTSALVGTNLLTTLLLRKVAHVAQMHHQIWPNYQCAEHIMPNYLQSIAQQGEYLYLMDAIEQIQNLRQSECKKIENVIKDTDQLILPEKTTNPPIVSGAVTKRVPVSTCTLSPNTGACHRYSSTDKQHRDSRDECERSKKRYCDHCSTHYMHHKYSRHWPSPSPPHPQIKVTVNCGYIPRSVVDNHC</sequence>
<protein>
    <submittedName>
        <fullName evidence="2">Uncharacterized protein</fullName>
    </submittedName>
</protein>
<proteinExistence type="predicted"/>
<evidence type="ECO:0000313" key="1">
    <source>
        <dbReference type="Proteomes" id="UP000887565"/>
    </source>
</evidence>
<keyword evidence="1" id="KW-1185">Reference proteome</keyword>